<organism evidence="1 2">
    <name type="scientific">Flintibacter hominis</name>
    <dbReference type="NCBI Taxonomy" id="2763048"/>
    <lineage>
        <taxon>Bacteria</taxon>
        <taxon>Bacillati</taxon>
        <taxon>Bacillota</taxon>
        <taxon>Clostridia</taxon>
        <taxon>Eubacteriales</taxon>
        <taxon>Flintibacter</taxon>
    </lineage>
</organism>
<gene>
    <name evidence="1" type="ORF">H8S11_03575</name>
</gene>
<dbReference type="AlphaFoldDB" id="A0A8J6IXD3"/>
<comment type="caution">
    <text evidence="1">The sequence shown here is derived from an EMBL/GenBank/DDBJ whole genome shotgun (WGS) entry which is preliminary data.</text>
</comment>
<reference evidence="1" key="1">
    <citation type="submission" date="2020-08" db="EMBL/GenBank/DDBJ databases">
        <title>Genome public.</title>
        <authorList>
            <person name="Liu C."/>
            <person name="Sun Q."/>
        </authorList>
    </citation>
    <scope>NUCLEOTIDE SEQUENCE</scope>
    <source>
        <strain evidence="1">NSJ-23</strain>
    </source>
</reference>
<evidence type="ECO:0000313" key="2">
    <source>
        <dbReference type="Proteomes" id="UP000628736"/>
    </source>
</evidence>
<proteinExistence type="predicted"/>
<keyword evidence="2" id="KW-1185">Reference proteome</keyword>
<name>A0A8J6IXD3_9FIRM</name>
<sequence length="259" mass="29480">MMRNYTQEQKLQLQTLISQEAMLPAKLFKYLRSEEHLPSLLALVDVPGFSEPLMCSVPANQVDRLNKSVSIRDLQPGFRVVLRGLEEDGSLTASRRRAQELIYDRLFLHPDRRQVYQGRVMGISPQGFFLMVEDQPAILLREFYRPTEGQEVSVGDLLPVCFANSSPHQRLWFRSPQDENYLNYPFLEELEPGLIFPARVVGTRNASIFFQIFPGFNAISPRPDGWQAAAGDQILFQISGVSRDQANLKAWGRPLCPVA</sequence>
<accession>A0A8J6IXD3</accession>
<evidence type="ECO:0000313" key="1">
    <source>
        <dbReference type="EMBL" id="MBC5721900.1"/>
    </source>
</evidence>
<dbReference type="RefSeq" id="WP_186852217.1">
    <property type="nucleotide sequence ID" value="NZ_JACOPO010000002.1"/>
</dbReference>
<dbReference type="Proteomes" id="UP000628736">
    <property type="component" value="Unassembled WGS sequence"/>
</dbReference>
<dbReference type="EMBL" id="JACOPO010000002">
    <property type="protein sequence ID" value="MBC5721900.1"/>
    <property type="molecule type" value="Genomic_DNA"/>
</dbReference>
<protein>
    <submittedName>
        <fullName evidence="1">Uncharacterized protein</fullName>
    </submittedName>
</protein>